<evidence type="ECO:0000256" key="7">
    <source>
        <dbReference type="ARBA" id="ARBA00023285"/>
    </source>
</evidence>
<dbReference type="Pfam" id="PF01546">
    <property type="entry name" value="Peptidase_M20"/>
    <property type="match status" value="1"/>
</dbReference>
<evidence type="ECO:0000256" key="6">
    <source>
        <dbReference type="ARBA" id="ARBA00022833"/>
    </source>
</evidence>
<evidence type="ECO:0000256" key="1">
    <source>
        <dbReference type="ARBA" id="ARBA00001941"/>
    </source>
</evidence>
<evidence type="ECO:0000313" key="9">
    <source>
        <dbReference type="EMBL" id="ADV64819.1"/>
    </source>
</evidence>
<dbReference type="STRING" id="765177.Desmu_0506"/>
<dbReference type="Gene3D" id="3.30.70.360">
    <property type="match status" value="1"/>
</dbReference>
<dbReference type="Gene3D" id="3.40.630.10">
    <property type="entry name" value="Zn peptidases"/>
    <property type="match status" value="2"/>
</dbReference>
<comment type="cofactor">
    <cofactor evidence="2">
        <name>Zn(2+)</name>
        <dbReference type="ChEBI" id="CHEBI:29105"/>
    </cofactor>
</comment>
<dbReference type="InterPro" id="IPR010182">
    <property type="entry name" value="ArgE/DapE"/>
</dbReference>
<dbReference type="InterPro" id="IPR050072">
    <property type="entry name" value="Peptidase_M20A"/>
</dbReference>
<keyword evidence="5" id="KW-0378">Hydrolase</keyword>
<reference evidence="10" key="1">
    <citation type="submission" date="2010-11" db="EMBL/GenBank/DDBJ databases">
        <title>The complete genome of Desulfurococcus mucosus DSM 2162.</title>
        <authorList>
            <consortium name="US DOE Joint Genome Institute (JGI-PGF)"/>
            <person name="Lucas S."/>
            <person name="Copeland A."/>
            <person name="Lapidus A."/>
            <person name="Bruce D."/>
            <person name="Goodwin L."/>
            <person name="Pitluck S."/>
            <person name="Kyrpides N."/>
            <person name="Mavromatis K."/>
            <person name="Pagani I."/>
            <person name="Ivanova N."/>
            <person name="Ovchinnikova G."/>
            <person name="Chertkov O."/>
            <person name="Held B."/>
            <person name="Brettin T."/>
            <person name="Detter J.C."/>
            <person name="Tapia R."/>
            <person name="Han C."/>
            <person name="Land M."/>
            <person name="Hauser L."/>
            <person name="Markowitz V."/>
            <person name="Cheng J.-F."/>
            <person name="Hugenholtz P."/>
            <person name="Woyke T."/>
            <person name="Wu D."/>
            <person name="Wirth R."/>
            <person name="Bilek Y."/>
            <person name="Hader T."/>
            <person name="Klenk H.-P."/>
            <person name="Eisen J.A."/>
        </authorList>
    </citation>
    <scope>NUCLEOTIDE SEQUENCE [LARGE SCALE GENOMIC DNA]</scope>
    <source>
        <strain evidence="10">ATCC 35584 / DSM 2162 / JCM 9187 / O7/1</strain>
    </source>
</reference>
<dbReference type="InterPro" id="IPR036264">
    <property type="entry name" value="Bact_exopeptidase_dim_dom"/>
</dbReference>
<reference evidence="9 10" key="2">
    <citation type="journal article" date="2011" name="Stand. Genomic Sci.">
        <title>Complete genome sequence of Desulfurococcus mucosus type strain (O7/1).</title>
        <authorList>
            <person name="Wirth R."/>
            <person name="Chertkov O."/>
            <person name="Held B."/>
            <person name="Lapidus A."/>
            <person name="Nolan M."/>
            <person name="Lucas S."/>
            <person name="Hammon N."/>
            <person name="Deshpande S."/>
            <person name="Cheng J.F."/>
            <person name="Tapia R."/>
            <person name="Han C."/>
            <person name="Goodwin L."/>
            <person name="Pitluck S."/>
            <person name="Liolios K."/>
            <person name="Ioanna P."/>
            <person name="Ivanova N."/>
            <person name="Mavromatis K."/>
            <person name="Mikhailova N."/>
            <person name="Pati A."/>
            <person name="Chen A."/>
            <person name="Palaniappan K."/>
            <person name="Land M."/>
            <person name="Hauser L."/>
            <person name="Chang Y.J."/>
            <person name="Jeffries C.D."/>
            <person name="Bilek Y."/>
            <person name="Hader T."/>
            <person name="Rohde M."/>
            <person name="Spring S."/>
            <person name="Sikorski J."/>
            <person name="Goker M."/>
            <person name="Woyke T."/>
            <person name="Bristow J."/>
            <person name="Eisen J.A."/>
            <person name="Markowitz V."/>
            <person name="Hugenholtz P."/>
            <person name="Kyrpides N.C."/>
            <person name="Klenk H.P."/>
        </authorList>
    </citation>
    <scope>NUCLEOTIDE SEQUENCE [LARGE SCALE GENOMIC DNA]</scope>
    <source>
        <strain evidence="10">ATCC 35584 / DSM 2162 / JCM 9187 / O7/1</strain>
    </source>
</reference>
<accession>E8R8J3</accession>
<dbReference type="OrthoDB" id="24854at2157"/>
<protein>
    <submittedName>
        <fullName evidence="9">Acetylornithine deacetylase or succinyl-diaminopimelate desuccinylase</fullName>
    </submittedName>
</protein>
<dbReference type="GO" id="GO:0016787">
    <property type="term" value="F:hydrolase activity"/>
    <property type="evidence" value="ECO:0007669"/>
    <property type="project" value="UniProtKB-KW"/>
</dbReference>
<dbReference type="NCBIfam" id="NF006400">
    <property type="entry name" value="PRK08651.1-3"/>
    <property type="match status" value="1"/>
</dbReference>
<evidence type="ECO:0000256" key="4">
    <source>
        <dbReference type="ARBA" id="ARBA00022723"/>
    </source>
</evidence>
<evidence type="ECO:0000256" key="5">
    <source>
        <dbReference type="ARBA" id="ARBA00022801"/>
    </source>
</evidence>
<dbReference type="GO" id="GO:0046872">
    <property type="term" value="F:metal ion binding"/>
    <property type="evidence" value="ECO:0007669"/>
    <property type="project" value="UniProtKB-KW"/>
</dbReference>
<keyword evidence="10" id="KW-1185">Reference proteome</keyword>
<dbReference type="InterPro" id="IPR011650">
    <property type="entry name" value="Peptidase_M20_dimer"/>
</dbReference>
<proteinExistence type="inferred from homology"/>
<dbReference type="Proteomes" id="UP000001068">
    <property type="component" value="Chromosome"/>
</dbReference>
<comment type="similarity">
    <text evidence="3">Belongs to the peptidase M20A family.</text>
</comment>
<name>E8R8J3_DESM0</name>
<keyword evidence="6" id="KW-0862">Zinc</keyword>
<feature type="domain" description="Peptidase M20 dimerisation" evidence="8">
    <location>
        <begin position="188"/>
        <end position="303"/>
    </location>
</feature>
<dbReference type="PANTHER" id="PTHR43808:SF32">
    <property type="entry name" value="ARGE_DAPE-RELATED DEACYLASE"/>
    <property type="match status" value="1"/>
</dbReference>
<dbReference type="RefSeq" id="WP_013562041.1">
    <property type="nucleotide sequence ID" value="NC_014961.1"/>
</dbReference>
<dbReference type="SUPFAM" id="SSF53187">
    <property type="entry name" value="Zn-dependent exopeptidases"/>
    <property type="match status" value="1"/>
</dbReference>
<dbReference type="GeneID" id="10153199"/>
<sequence>MDEAGMREVAGRILSGSIEYPTVLGESYEDIVDFYRELLSEHGVHVTVHRVPDELVRKTLPREFNPEKPRFILLARIGSGDRIIQFNGHYDVVAPGEGWETPPFKPVIRGDLVYGRGATDMKGGIAAVLTAMISLAEGREPGVVVEAALVPDEEIGGRTGTGYLVSELGSKPDYVVIAEPSGLDNIYIGHRGNVWGIVKTYGRQAHGSAPWLGDNAFEKMIVFAQVFLKKYRELISLRKSSYMYEDERAAQPTITPGGALYAPGSINIVPGEAGFSIDRRLIVEEKVEDVAREIKDMVEKVAAELGVQASFTLVESSPPAFTPPSHEYTVLLSKVVEKTTGVEPRKTICVGGLDLRYYTLKGIPAVSYGPGEVGLAHKPNEYIRLSDVVKAAAIYAEYVREFEKTGAPRS</sequence>
<dbReference type="AlphaFoldDB" id="E8R8J3"/>
<evidence type="ECO:0000256" key="2">
    <source>
        <dbReference type="ARBA" id="ARBA00001947"/>
    </source>
</evidence>
<evidence type="ECO:0000313" key="10">
    <source>
        <dbReference type="Proteomes" id="UP000001068"/>
    </source>
</evidence>
<evidence type="ECO:0000256" key="3">
    <source>
        <dbReference type="ARBA" id="ARBA00006247"/>
    </source>
</evidence>
<keyword evidence="7" id="KW-0170">Cobalt</keyword>
<dbReference type="NCBIfam" id="TIGR01910">
    <property type="entry name" value="DapE-ArgE"/>
    <property type="match status" value="1"/>
</dbReference>
<dbReference type="SUPFAM" id="SSF55031">
    <property type="entry name" value="Bacterial exopeptidase dimerisation domain"/>
    <property type="match status" value="1"/>
</dbReference>
<organism evidence="9 10">
    <name type="scientific">Desulfurococcus mucosus (strain ATCC 35584 / DSM 2162 / JCM 9187 / O7/1)</name>
    <dbReference type="NCBI Taxonomy" id="765177"/>
    <lineage>
        <taxon>Archaea</taxon>
        <taxon>Thermoproteota</taxon>
        <taxon>Thermoprotei</taxon>
        <taxon>Desulfurococcales</taxon>
        <taxon>Desulfurococcaceae</taxon>
        <taxon>Desulfurococcus</taxon>
    </lineage>
</organism>
<dbReference type="PANTHER" id="PTHR43808">
    <property type="entry name" value="ACETYLORNITHINE DEACETYLASE"/>
    <property type="match status" value="1"/>
</dbReference>
<keyword evidence="4" id="KW-0479">Metal-binding</keyword>
<dbReference type="HOGENOM" id="CLU_021802_2_3_2"/>
<comment type="cofactor">
    <cofactor evidence="1">
        <name>Co(2+)</name>
        <dbReference type="ChEBI" id="CHEBI:48828"/>
    </cofactor>
</comment>
<gene>
    <name evidence="9" type="ordered locus">Desmu_0506</name>
</gene>
<dbReference type="KEGG" id="dmu:Desmu_0506"/>
<dbReference type="eggNOG" id="arCOG01107">
    <property type="taxonomic scope" value="Archaea"/>
</dbReference>
<dbReference type="EMBL" id="CP002363">
    <property type="protein sequence ID" value="ADV64819.1"/>
    <property type="molecule type" value="Genomic_DNA"/>
</dbReference>
<dbReference type="InterPro" id="IPR002933">
    <property type="entry name" value="Peptidase_M20"/>
</dbReference>
<evidence type="ECO:0000259" key="8">
    <source>
        <dbReference type="Pfam" id="PF07687"/>
    </source>
</evidence>
<dbReference type="Pfam" id="PF07687">
    <property type="entry name" value="M20_dimer"/>
    <property type="match status" value="1"/>
</dbReference>